<accession>A0ABW3PCM5</accession>
<organism evidence="1 2">
    <name type="scientific">Methylophilus flavus</name>
    <dbReference type="NCBI Taxonomy" id="640084"/>
    <lineage>
        <taxon>Bacteria</taxon>
        <taxon>Pseudomonadati</taxon>
        <taxon>Pseudomonadota</taxon>
        <taxon>Betaproteobacteria</taxon>
        <taxon>Nitrosomonadales</taxon>
        <taxon>Methylophilaceae</taxon>
        <taxon>Methylophilus</taxon>
    </lineage>
</organism>
<evidence type="ECO:0000313" key="2">
    <source>
        <dbReference type="Proteomes" id="UP001597206"/>
    </source>
</evidence>
<dbReference type="RefSeq" id="WP_379034005.1">
    <property type="nucleotide sequence ID" value="NZ_JBHTLN010000002.1"/>
</dbReference>
<sequence>MQLVEAADIAYPIIICPAGKIMDGMHRVIKSYLAGYKCIKAYRLPVLPQPDYVGVDPDDLPYD</sequence>
<evidence type="ECO:0000313" key="1">
    <source>
        <dbReference type="EMBL" id="MFD1122847.1"/>
    </source>
</evidence>
<proteinExistence type="predicted"/>
<protein>
    <recommendedName>
        <fullName evidence="3">ParB/Sulfiredoxin domain-containing protein</fullName>
    </recommendedName>
</protein>
<dbReference type="Proteomes" id="UP001597206">
    <property type="component" value="Unassembled WGS sequence"/>
</dbReference>
<comment type="caution">
    <text evidence="1">The sequence shown here is derived from an EMBL/GenBank/DDBJ whole genome shotgun (WGS) entry which is preliminary data.</text>
</comment>
<dbReference type="EMBL" id="JBHTLN010000002">
    <property type="protein sequence ID" value="MFD1122847.1"/>
    <property type="molecule type" value="Genomic_DNA"/>
</dbReference>
<keyword evidence="2" id="KW-1185">Reference proteome</keyword>
<name>A0ABW3PCM5_9PROT</name>
<evidence type="ECO:0008006" key="3">
    <source>
        <dbReference type="Google" id="ProtNLM"/>
    </source>
</evidence>
<reference evidence="2" key="1">
    <citation type="journal article" date="2019" name="Int. J. Syst. Evol. Microbiol.">
        <title>The Global Catalogue of Microorganisms (GCM) 10K type strain sequencing project: providing services to taxonomists for standard genome sequencing and annotation.</title>
        <authorList>
            <consortium name="The Broad Institute Genomics Platform"/>
            <consortium name="The Broad Institute Genome Sequencing Center for Infectious Disease"/>
            <person name="Wu L."/>
            <person name="Ma J."/>
        </authorList>
    </citation>
    <scope>NUCLEOTIDE SEQUENCE [LARGE SCALE GENOMIC DNA]</scope>
    <source>
        <strain evidence="2">CCUG 58411</strain>
    </source>
</reference>
<gene>
    <name evidence="1" type="ORF">ACFQ2T_10065</name>
</gene>